<dbReference type="AlphaFoldDB" id="A6G785"/>
<organism evidence="2 3">
    <name type="scientific">Plesiocystis pacifica SIR-1</name>
    <dbReference type="NCBI Taxonomy" id="391625"/>
    <lineage>
        <taxon>Bacteria</taxon>
        <taxon>Pseudomonadati</taxon>
        <taxon>Myxococcota</taxon>
        <taxon>Polyangia</taxon>
        <taxon>Nannocystales</taxon>
        <taxon>Nannocystaceae</taxon>
        <taxon>Plesiocystis</taxon>
    </lineage>
</organism>
<dbReference type="InterPro" id="IPR011989">
    <property type="entry name" value="ARM-like"/>
</dbReference>
<dbReference type="Gene3D" id="1.25.10.10">
    <property type="entry name" value="Leucine-rich Repeat Variant"/>
    <property type="match status" value="1"/>
</dbReference>
<proteinExistence type="predicted"/>
<dbReference type="SUPFAM" id="SSF48371">
    <property type="entry name" value="ARM repeat"/>
    <property type="match status" value="1"/>
</dbReference>
<comment type="caution">
    <text evidence="2">The sequence shown here is derived from an EMBL/GenBank/DDBJ whole genome shotgun (WGS) entry which is preliminary data.</text>
</comment>
<sequence>MIDWLEIHISRQRATVILGPQQRADLPGVVAEHVSAIEERIADGTLPHATGWLLRPHWRFNDSDVVTAVREVPTGEMRGASGPARRADDSKEDPAETEDTAKRRAPRRPSGSHDTGGGVTPRDRQSSDGVPRLVGTSWPREAPASRAADTHVAMLTMDHGAMEGGAELVTVSLDLDEAGRAMWGQAALQVRPIHLRGHGYPLIGVRLVASYLGRMALIDGVVDVGSEDAGPVFAALSRRFRVQLVLAGARATSTSIIRREVSARDLERNAALCLESARAALARSEYPREAFAEALDHLREASIEDRLRGASETLLAGSYRHLISPRETWVALEHLENASDKQNLATLLEVDGLSVDEYEAIRRRVLVASVEQGLCAPRRFWRRIIASGLADDFDDYAGRLSRARGEAESEAEGDDLEPDQRRLAWARIAELCDLKQLEYPPELSAQRGGHESSGGRAKEPEARREQRRRRATDEAARSRSAAGEIETRGEVRRGGGSLSADLRNTNVRLRVATASLAQGGSSEAIVAVLDALDQFDEEELLALLPSLAELGTQVVPGLHGKLDSPRQQVRQASAILLGIVGDPSSIAPLIRRLTHEDSRVWFDVARAIGSIGSASLERLCALVRQSARGDAFPIRHRELLARAGRAMAEVVIADGGEDSIAHDSVEALAQSTETDISVAAGRALATLGDVSVAGAQVRGERSLPDMTQLRGFARRAYEAILVPEFEILDDEEVEVEAELIS</sequence>
<dbReference type="STRING" id="391625.PPSIR1_08541"/>
<evidence type="ECO:0008006" key="4">
    <source>
        <dbReference type="Google" id="ProtNLM"/>
    </source>
</evidence>
<feature type="compositionally biased region" description="Basic and acidic residues" evidence="1">
    <location>
        <begin position="85"/>
        <end position="102"/>
    </location>
</feature>
<dbReference type="InterPro" id="IPR016024">
    <property type="entry name" value="ARM-type_fold"/>
</dbReference>
<feature type="region of interest" description="Disordered" evidence="1">
    <location>
        <begin position="71"/>
        <end position="146"/>
    </location>
</feature>
<evidence type="ECO:0000313" key="3">
    <source>
        <dbReference type="Proteomes" id="UP000005801"/>
    </source>
</evidence>
<keyword evidence="3" id="KW-1185">Reference proteome</keyword>
<evidence type="ECO:0000313" key="2">
    <source>
        <dbReference type="EMBL" id="EDM78219.1"/>
    </source>
</evidence>
<protein>
    <recommendedName>
        <fullName evidence="4">HEAT repeat domain-containing protein</fullName>
    </recommendedName>
</protein>
<reference evidence="2 3" key="1">
    <citation type="submission" date="2007-06" db="EMBL/GenBank/DDBJ databases">
        <authorList>
            <person name="Shimkets L."/>
            <person name="Ferriera S."/>
            <person name="Johnson J."/>
            <person name="Kravitz S."/>
            <person name="Beeson K."/>
            <person name="Sutton G."/>
            <person name="Rogers Y.-H."/>
            <person name="Friedman R."/>
            <person name="Frazier M."/>
            <person name="Venter J.C."/>
        </authorList>
    </citation>
    <scope>NUCLEOTIDE SEQUENCE [LARGE SCALE GENOMIC DNA]</scope>
    <source>
        <strain evidence="2 3">SIR-1</strain>
    </source>
</reference>
<dbReference type="Pfam" id="PF13646">
    <property type="entry name" value="HEAT_2"/>
    <property type="match status" value="1"/>
</dbReference>
<name>A6G785_9BACT</name>
<dbReference type="EMBL" id="ABCS01000033">
    <property type="protein sequence ID" value="EDM78219.1"/>
    <property type="molecule type" value="Genomic_DNA"/>
</dbReference>
<gene>
    <name evidence="2" type="ORF">PPSIR1_08541</name>
</gene>
<feature type="region of interest" description="Disordered" evidence="1">
    <location>
        <begin position="440"/>
        <end position="497"/>
    </location>
</feature>
<evidence type="ECO:0000256" key="1">
    <source>
        <dbReference type="SAM" id="MobiDB-lite"/>
    </source>
</evidence>
<accession>A6G785</accession>
<dbReference type="Proteomes" id="UP000005801">
    <property type="component" value="Unassembled WGS sequence"/>
</dbReference>